<name>A0A1M7JMH2_RUMFL</name>
<dbReference type="EMBL" id="FRCT01000006">
    <property type="protein sequence ID" value="SHM54309.1"/>
    <property type="molecule type" value="Genomic_DNA"/>
</dbReference>
<reference evidence="1 2" key="1">
    <citation type="submission" date="2016-11" db="EMBL/GenBank/DDBJ databases">
        <authorList>
            <person name="Jaros S."/>
            <person name="Januszkiewicz K."/>
            <person name="Wedrychowicz H."/>
        </authorList>
    </citation>
    <scope>NUCLEOTIDE SEQUENCE [LARGE SCALE GENOMIC DNA]</scope>
    <source>
        <strain evidence="1 2">Y1</strain>
    </source>
</reference>
<dbReference type="Proteomes" id="UP000184394">
    <property type="component" value="Unassembled WGS sequence"/>
</dbReference>
<organism evidence="1 2">
    <name type="scientific">Ruminococcus flavefaciens</name>
    <dbReference type="NCBI Taxonomy" id="1265"/>
    <lineage>
        <taxon>Bacteria</taxon>
        <taxon>Bacillati</taxon>
        <taxon>Bacillota</taxon>
        <taxon>Clostridia</taxon>
        <taxon>Eubacteriales</taxon>
        <taxon>Oscillospiraceae</taxon>
        <taxon>Ruminococcus</taxon>
    </lineage>
</organism>
<sequence length="33" mass="3837">MNAKEVYTSPELEIVEFDNEDVITTSLDELQTY</sequence>
<proteinExistence type="predicted"/>
<dbReference type="AlphaFoldDB" id="A0A1M7JMH2"/>
<protein>
    <submittedName>
        <fullName evidence="1">Uncharacterized protein</fullName>
    </submittedName>
</protein>
<accession>A0A1M7JMH2</accession>
<evidence type="ECO:0000313" key="1">
    <source>
        <dbReference type="EMBL" id="SHM54309.1"/>
    </source>
</evidence>
<gene>
    <name evidence="1" type="ORF">SAMN04487860_106110</name>
</gene>
<evidence type="ECO:0000313" key="2">
    <source>
        <dbReference type="Proteomes" id="UP000184394"/>
    </source>
</evidence>